<sequence length="124" mass="12365">MTDNKGSKIALAVAGLLLIAGAATAIAMTQDKADAPRDGMVPLTNNSAQQGETDNPPAAETGEAPMPNAPNAPDENGNASSGVTTTPMGTDSGDTRTNDGSAPVQLTPPAGGKTDDDSTLMKKE</sequence>
<feature type="compositionally biased region" description="Polar residues" evidence="1">
    <location>
        <begin position="77"/>
        <end position="89"/>
    </location>
</feature>
<feature type="compositionally biased region" description="Polar residues" evidence="1">
    <location>
        <begin position="43"/>
        <end position="53"/>
    </location>
</feature>
<dbReference type="AlphaFoldDB" id="A0A1Y2KXU4"/>
<dbReference type="Proteomes" id="UP000193391">
    <property type="component" value="Unassembled WGS sequence"/>
</dbReference>
<feature type="region of interest" description="Disordered" evidence="1">
    <location>
        <begin position="30"/>
        <end position="124"/>
    </location>
</feature>
<keyword evidence="2" id="KW-0732">Signal</keyword>
<organism evidence="3 4">
    <name type="scientific">Thalassospira mesophila</name>
    <dbReference type="NCBI Taxonomy" id="1293891"/>
    <lineage>
        <taxon>Bacteria</taxon>
        <taxon>Pseudomonadati</taxon>
        <taxon>Pseudomonadota</taxon>
        <taxon>Alphaproteobacteria</taxon>
        <taxon>Rhodospirillales</taxon>
        <taxon>Thalassospiraceae</taxon>
        <taxon>Thalassospira</taxon>
    </lineage>
</organism>
<keyword evidence="4" id="KW-1185">Reference proteome</keyword>
<gene>
    <name evidence="3" type="ORF">TMES_18815</name>
</gene>
<name>A0A1Y2KXU4_9PROT</name>
<feature type="chain" id="PRO_5012576100" evidence="2">
    <location>
        <begin position="26"/>
        <end position="124"/>
    </location>
</feature>
<protein>
    <submittedName>
        <fullName evidence="3">Uncharacterized protein</fullName>
    </submittedName>
</protein>
<reference evidence="3 4" key="1">
    <citation type="submission" date="2014-03" db="EMBL/GenBank/DDBJ databases">
        <title>The draft genome sequence of Thalassospira mesophila JCM 18969.</title>
        <authorList>
            <person name="Lai Q."/>
            <person name="Shao Z."/>
        </authorList>
    </citation>
    <scope>NUCLEOTIDE SEQUENCE [LARGE SCALE GENOMIC DNA]</scope>
    <source>
        <strain evidence="3 4">JCM 18969</strain>
    </source>
</reference>
<feature type="compositionally biased region" description="Basic and acidic residues" evidence="1">
    <location>
        <begin position="113"/>
        <end position="124"/>
    </location>
</feature>
<evidence type="ECO:0000256" key="1">
    <source>
        <dbReference type="SAM" id="MobiDB-lite"/>
    </source>
</evidence>
<accession>A0A1Y2KXU4</accession>
<feature type="signal peptide" evidence="2">
    <location>
        <begin position="1"/>
        <end position="25"/>
    </location>
</feature>
<evidence type="ECO:0000313" key="4">
    <source>
        <dbReference type="Proteomes" id="UP000193391"/>
    </source>
</evidence>
<proteinExistence type="predicted"/>
<evidence type="ECO:0000256" key="2">
    <source>
        <dbReference type="SAM" id="SignalP"/>
    </source>
</evidence>
<dbReference type="RefSeq" id="WP_085585444.1">
    <property type="nucleotide sequence ID" value="NZ_JFKA01000012.1"/>
</dbReference>
<dbReference type="STRING" id="1293891.TMES_18815"/>
<dbReference type="EMBL" id="JFKA01000012">
    <property type="protein sequence ID" value="OSQ36126.1"/>
    <property type="molecule type" value="Genomic_DNA"/>
</dbReference>
<dbReference type="OrthoDB" id="7359210at2"/>
<evidence type="ECO:0000313" key="3">
    <source>
        <dbReference type="EMBL" id="OSQ36126.1"/>
    </source>
</evidence>
<comment type="caution">
    <text evidence="3">The sequence shown here is derived from an EMBL/GenBank/DDBJ whole genome shotgun (WGS) entry which is preliminary data.</text>
</comment>